<dbReference type="PROSITE" id="PS50865">
    <property type="entry name" value="ZF_MYND_2"/>
    <property type="match status" value="1"/>
</dbReference>
<dbReference type="GO" id="GO:0005737">
    <property type="term" value="C:cytoplasm"/>
    <property type="evidence" value="ECO:0007669"/>
    <property type="project" value="TreeGrafter"/>
</dbReference>
<dbReference type="InterPro" id="IPR037967">
    <property type="entry name" value="ZMYND8_Bromo_dom"/>
</dbReference>
<evidence type="ECO:0000256" key="15">
    <source>
        <dbReference type="SAM" id="MobiDB-lite"/>
    </source>
</evidence>
<feature type="compositionally biased region" description="Low complexity" evidence="15">
    <location>
        <begin position="805"/>
        <end position="832"/>
    </location>
</feature>
<dbReference type="InterPro" id="IPR019787">
    <property type="entry name" value="Znf_PHD-finger"/>
</dbReference>
<dbReference type="PROSITE" id="PS01359">
    <property type="entry name" value="ZF_PHD_1"/>
    <property type="match status" value="1"/>
</dbReference>
<name>A0A6P7IJW7_9TELE</name>
<dbReference type="SMART" id="SM00249">
    <property type="entry name" value="PHD"/>
    <property type="match status" value="1"/>
</dbReference>
<keyword evidence="11" id="KW-0539">Nucleus</keyword>
<dbReference type="AlphaFoldDB" id="A0A6P7IJW7"/>
<dbReference type="SMART" id="SM00293">
    <property type="entry name" value="PWWP"/>
    <property type="match status" value="1"/>
</dbReference>
<dbReference type="PROSITE" id="PS50016">
    <property type="entry name" value="ZF_PHD_2"/>
    <property type="match status" value="1"/>
</dbReference>
<dbReference type="SUPFAM" id="SSF57903">
    <property type="entry name" value="FYVE/PHD zinc finger"/>
    <property type="match status" value="1"/>
</dbReference>
<keyword evidence="8" id="KW-0805">Transcription regulation</keyword>
<dbReference type="Pfam" id="PF00439">
    <property type="entry name" value="Bromodomain"/>
    <property type="match status" value="1"/>
</dbReference>
<feature type="region of interest" description="Disordered" evidence="15">
    <location>
        <begin position="1"/>
        <end position="87"/>
    </location>
</feature>
<organism evidence="20 21">
    <name type="scientific">Parambassis ranga</name>
    <name type="common">Indian glassy fish</name>
    <dbReference type="NCBI Taxonomy" id="210632"/>
    <lineage>
        <taxon>Eukaryota</taxon>
        <taxon>Metazoa</taxon>
        <taxon>Chordata</taxon>
        <taxon>Craniata</taxon>
        <taxon>Vertebrata</taxon>
        <taxon>Euteleostomi</taxon>
        <taxon>Actinopterygii</taxon>
        <taxon>Neopterygii</taxon>
        <taxon>Teleostei</taxon>
        <taxon>Neoteleostei</taxon>
        <taxon>Acanthomorphata</taxon>
        <taxon>Ovalentaria</taxon>
        <taxon>Ambassidae</taxon>
        <taxon>Parambassis</taxon>
    </lineage>
</organism>
<dbReference type="Proteomes" id="UP000515145">
    <property type="component" value="Chromosome 7"/>
</dbReference>
<feature type="domain" description="PWWP" evidence="18">
    <location>
        <begin position="303"/>
        <end position="353"/>
    </location>
</feature>
<dbReference type="PROSITE" id="PS50014">
    <property type="entry name" value="BROMODOMAIN_2"/>
    <property type="match status" value="1"/>
</dbReference>
<feature type="compositionally biased region" description="Basic and acidic residues" evidence="15">
    <location>
        <begin position="675"/>
        <end position="694"/>
    </location>
</feature>
<dbReference type="Pfam" id="PF24324">
    <property type="entry name" value="MYND_ZMYND11_ZMYD8"/>
    <property type="match status" value="1"/>
</dbReference>
<evidence type="ECO:0000256" key="9">
    <source>
        <dbReference type="ARBA" id="ARBA00023117"/>
    </source>
</evidence>
<evidence type="ECO:0000256" key="13">
    <source>
        <dbReference type="PROSITE-ProRule" id="PRU00134"/>
    </source>
</evidence>
<feature type="compositionally biased region" description="Basic and acidic residues" evidence="15">
    <location>
        <begin position="703"/>
        <end position="712"/>
    </location>
</feature>
<dbReference type="InterPro" id="IPR001965">
    <property type="entry name" value="Znf_PHD"/>
</dbReference>
<keyword evidence="20" id="KW-1185">Reference proteome</keyword>
<protein>
    <submittedName>
        <fullName evidence="21">LOW QUALITY PROTEIN: protein kinase C-binding protein 1-like</fullName>
    </submittedName>
</protein>
<dbReference type="InterPro" id="IPR056987">
    <property type="entry name" value="ZMYND8_CC"/>
</dbReference>
<dbReference type="Pfam" id="PF00855">
    <property type="entry name" value="PWWP"/>
    <property type="match status" value="1"/>
</dbReference>
<dbReference type="Gene3D" id="2.30.30.140">
    <property type="match status" value="1"/>
</dbReference>
<dbReference type="GO" id="GO:0008270">
    <property type="term" value="F:zinc ion binding"/>
    <property type="evidence" value="ECO:0007669"/>
    <property type="project" value="UniProtKB-KW"/>
</dbReference>
<dbReference type="InterPro" id="IPR021931">
    <property type="entry name" value="ZMYND8"/>
</dbReference>
<evidence type="ECO:0000256" key="5">
    <source>
        <dbReference type="ARBA" id="ARBA00022771"/>
    </source>
</evidence>
<evidence type="ECO:0000256" key="12">
    <source>
        <dbReference type="PROSITE-ProRule" id="PRU00035"/>
    </source>
</evidence>
<sequence length="1156" mass="127729">MHPQSLAEEEIKTESDVVEGMDASVRSKVPDPPGSADRQAAPQKRKVSSPTHSSNGHSPSDTSPSPLKKKKKPGAVNSNNKDQSELRHGPFYYMKQPALTTDPVDVVPQDGRNDFYCWLCHREGQVLCCELCPRVYHAKCLKLPAEPEGDWFCPECEKITVAECIETQSKAMTMLTIDQLSYLLKFALQKIKQPGTEPFQKPVSLEQHPDYAEYIFHPMDLCTLEKNVKKKMYGCTEAFLADMKWILHNCIIYNGGNHKLTATAKVIVKICEHEMNEIEVCPECYLSSCQKRDNWFCEPCSQPHPLVWAKLKGFPFWPAKALREKDGQVDARFFGQHDRAWVPINNCYLMSKEIPFSVKKTKSIFNSAMQEMEVYVENIRKKCGVFNYAPFRTPFTPNNQLQMLIDPSNPSAGTVKTEKPDKLRFNFDITASPKMVLSKSSTPSGMSRRVSMTDMPRSPMSTNSSVHTGSDGEQEMEKASRNPAFHYSTGEESMDCTASPVSGKMGPAGSVTGSPKPFNSGLVPKQERTTGTGGILNLNLDRVKAEMDLKELSETVQQQQQQQQHQQQQGVPTAPATPKRPIRSLDKTIESCKAQLGIDEISEDVYKDVDHSDSEDSDKSDSSDSEYLSDEEHKPKSSTQDDKDKAERKRPKPSTEGENKEGLSGTGDKATSEPLLKEKQGSNGPDRDLQDKPRTPQSQSLTDKPKTPEEGKAAAAASVPEQDSDSERELVIDLGDEHGGRDSKRARRELGSSAAKTLKESNVKLEGKLPASAASPAAPAREAASTLKDALQPSITAALNLVSTAASGQPSATATTTGSTSAPSPVSTTTSQHLQVKKQRPLLPKETAQAVQRAVVWNPTKFQTSSQKWHMQKVQRQQQQQGEQTAAQTRSPQQLQAQQQSSSSSTRYQTRQSVKGQQKDPPQSASSSSAGQVTSGSSSYASADLQIPTASADVAADIAKYTSKIMDTIKGTMTEIYNDLSKSTSGNTIAEIRRLRIEIEKLQWLHQQELSEMKHNLELTMAEMRQSLEQERERLVAEVKKQMELEKQQAVDETKKKQWCANCRKEAIFYCCWNTSYCDYPCQQAHWPEHMKSCTQSASASQQEPEAEPNSDPSAKPSGLSPPTQTLSSGTGSLSDKSNSPTYMDKSKDSAGVTVT</sequence>
<feature type="compositionally biased region" description="Polar residues" evidence="15">
    <location>
        <begin position="459"/>
        <end position="468"/>
    </location>
</feature>
<dbReference type="FunFam" id="2.30.30.140:FF:000003">
    <property type="entry name" value="Protein kinase C-binding protein 1 isoform C"/>
    <property type="match status" value="1"/>
</dbReference>
<keyword evidence="9 12" id="KW-0103">Bromodomain</keyword>
<feature type="compositionally biased region" description="Basic and acidic residues" evidence="15">
    <location>
        <begin position="725"/>
        <end position="743"/>
    </location>
</feature>
<dbReference type="CDD" id="cd05508">
    <property type="entry name" value="Bromo_RACK7"/>
    <property type="match status" value="1"/>
</dbReference>
<dbReference type="InterPro" id="IPR011011">
    <property type="entry name" value="Znf_FYVE_PHD"/>
</dbReference>
<evidence type="ECO:0000256" key="2">
    <source>
        <dbReference type="ARBA" id="ARBA00004286"/>
    </source>
</evidence>
<dbReference type="Gene3D" id="3.30.40.10">
    <property type="entry name" value="Zinc/RING finger domain, C3HC4 (zinc finger)"/>
    <property type="match status" value="1"/>
</dbReference>
<evidence type="ECO:0000256" key="6">
    <source>
        <dbReference type="ARBA" id="ARBA00022833"/>
    </source>
</evidence>
<evidence type="ECO:0000259" key="17">
    <source>
        <dbReference type="PROSITE" id="PS50016"/>
    </source>
</evidence>
<feature type="region of interest" description="Disordered" evidence="15">
    <location>
        <begin position="805"/>
        <end position="847"/>
    </location>
</feature>
<dbReference type="CDD" id="cd15538">
    <property type="entry name" value="PHD_PRKCBP1"/>
    <property type="match status" value="1"/>
</dbReference>
<evidence type="ECO:0000313" key="20">
    <source>
        <dbReference type="Proteomes" id="UP000515145"/>
    </source>
</evidence>
<feature type="region of interest" description="Disordered" evidence="15">
    <location>
        <begin position="551"/>
        <end position="788"/>
    </location>
</feature>
<comment type="subcellular location">
    <subcellularLocation>
        <location evidence="2">Chromosome</location>
    </subcellularLocation>
    <subcellularLocation>
        <location evidence="1">Nucleus</location>
    </subcellularLocation>
</comment>
<dbReference type="PANTHER" id="PTHR46453">
    <property type="entry name" value="PROTEIN KINASE C-BINDING PROTEIN 1"/>
    <property type="match status" value="1"/>
</dbReference>
<feature type="coiled-coil region" evidence="14">
    <location>
        <begin position="1007"/>
        <end position="1056"/>
    </location>
</feature>
<feature type="region of interest" description="Disordered" evidence="15">
    <location>
        <begin position="867"/>
        <end position="938"/>
    </location>
</feature>
<proteinExistence type="predicted"/>
<dbReference type="OrthoDB" id="6272564at2759"/>
<feature type="compositionally biased region" description="Low complexity" evidence="15">
    <location>
        <begin position="557"/>
        <end position="569"/>
    </location>
</feature>
<dbReference type="InterPro" id="IPR001487">
    <property type="entry name" value="Bromodomain"/>
</dbReference>
<dbReference type="Pfam" id="PF12064">
    <property type="entry name" value="DUF3544"/>
    <property type="match status" value="1"/>
</dbReference>
<evidence type="ECO:0000256" key="14">
    <source>
        <dbReference type="SAM" id="Coils"/>
    </source>
</evidence>
<evidence type="ECO:0000256" key="10">
    <source>
        <dbReference type="ARBA" id="ARBA00023163"/>
    </source>
</evidence>
<reference evidence="21" key="1">
    <citation type="submission" date="2025-08" db="UniProtKB">
        <authorList>
            <consortium name="RefSeq"/>
        </authorList>
    </citation>
    <scope>IDENTIFICATION</scope>
</reference>
<feature type="domain" description="PHD-type" evidence="17">
    <location>
        <begin position="114"/>
        <end position="159"/>
    </location>
</feature>
<dbReference type="PROSITE" id="PS50812">
    <property type="entry name" value="PWWP"/>
    <property type="match status" value="1"/>
</dbReference>
<feature type="compositionally biased region" description="Low complexity" evidence="15">
    <location>
        <begin position="770"/>
        <end position="785"/>
    </location>
</feature>
<dbReference type="GO" id="GO:0005694">
    <property type="term" value="C:chromosome"/>
    <property type="evidence" value="ECO:0007669"/>
    <property type="project" value="UniProtKB-SubCell"/>
</dbReference>
<evidence type="ECO:0000259" key="16">
    <source>
        <dbReference type="PROSITE" id="PS50014"/>
    </source>
</evidence>
<dbReference type="PROSITE" id="PS01360">
    <property type="entry name" value="ZF_MYND_1"/>
    <property type="match status" value="1"/>
</dbReference>
<dbReference type="Pfam" id="PF00628">
    <property type="entry name" value="PHD"/>
    <property type="match status" value="1"/>
</dbReference>
<accession>A0A6P7IJW7</accession>
<feature type="compositionally biased region" description="Low complexity" evidence="15">
    <location>
        <begin position="923"/>
        <end position="938"/>
    </location>
</feature>
<evidence type="ECO:0000256" key="7">
    <source>
        <dbReference type="ARBA" id="ARBA00022853"/>
    </source>
</evidence>
<feature type="domain" description="Bromo" evidence="16">
    <location>
        <begin position="191"/>
        <end position="261"/>
    </location>
</feature>
<gene>
    <name evidence="21" type="primary">LOC114438136</name>
</gene>
<dbReference type="PANTHER" id="PTHR46453:SF1">
    <property type="entry name" value="PROTEIN KINASE C BINDING PROTEIN 1, LIKE ISOFORM X1"/>
    <property type="match status" value="1"/>
</dbReference>
<dbReference type="InterPro" id="IPR000313">
    <property type="entry name" value="PWWP_dom"/>
</dbReference>
<keyword evidence="6" id="KW-0862">Zinc</keyword>
<feature type="region of interest" description="Disordered" evidence="15">
    <location>
        <begin position="436"/>
        <end position="534"/>
    </location>
</feature>
<keyword evidence="7" id="KW-0156">Chromatin regulator</keyword>
<dbReference type="GO" id="GO:0140006">
    <property type="term" value="F:histone H3 reader activity"/>
    <property type="evidence" value="ECO:0007669"/>
    <property type="project" value="UniProtKB-ARBA"/>
</dbReference>
<evidence type="ECO:0000256" key="11">
    <source>
        <dbReference type="ARBA" id="ARBA00023242"/>
    </source>
</evidence>
<keyword evidence="14" id="KW-0175">Coiled coil</keyword>
<feature type="compositionally biased region" description="Low complexity" evidence="15">
    <location>
        <begin position="867"/>
        <end position="913"/>
    </location>
</feature>
<dbReference type="RefSeq" id="XP_028265076.1">
    <property type="nucleotide sequence ID" value="XM_028409275.1"/>
</dbReference>
<dbReference type="PRINTS" id="PR00503">
    <property type="entry name" value="BROMODOMAIN"/>
</dbReference>
<dbReference type="SMART" id="SM00297">
    <property type="entry name" value="BROMO"/>
    <property type="match status" value="1"/>
</dbReference>
<keyword evidence="4" id="KW-0479">Metal-binding</keyword>
<dbReference type="Gene3D" id="1.20.920.10">
    <property type="entry name" value="Bromodomain-like"/>
    <property type="match status" value="1"/>
</dbReference>
<dbReference type="Pfam" id="PF23460">
    <property type="entry name" value="ZMYND8_CC"/>
    <property type="match status" value="1"/>
</dbReference>
<dbReference type="InterPro" id="IPR044075">
    <property type="entry name" value="PRKCBP1_PHD"/>
</dbReference>
<feature type="region of interest" description="Disordered" evidence="15">
    <location>
        <begin position="1097"/>
        <end position="1156"/>
    </location>
</feature>
<dbReference type="InterPro" id="IPR036427">
    <property type="entry name" value="Bromodomain-like_sf"/>
</dbReference>
<dbReference type="CDD" id="cd20160">
    <property type="entry name" value="PWWP_PRKCBP1"/>
    <property type="match status" value="1"/>
</dbReference>
<dbReference type="GeneID" id="114438136"/>
<dbReference type="FunFam" id="6.10.140.2220:FF:000002">
    <property type="entry name" value="Protein kinase C-binding protein 1 isoform C"/>
    <property type="match status" value="1"/>
</dbReference>
<dbReference type="InterPro" id="IPR057053">
    <property type="entry name" value="MYND_ZMYND11_ZMYD8"/>
</dbReference>
<keyword evidence="3" id="KW-0158">Chromosome</keyword>
<feature type="domain" description="MYND-type" evidence="19">
    <location>
        <begin position="1060"/>
        <end position="1094"/>
    </location>
</feature>
<evidence type="ECO:0000256" key="8">
    <source>
        <dbReference type="ARBA" id="ARBA00023015"/>
    </source>
</evidence>
<dbReference type="InterPro" id="IPR013083">
    <property type="entry name" value="Znf_RING/FYVE/PHD"/>
</dbReference>
<dbReference type="GO" id="GO:0003714">
    <property type="term" value="F:transcription corepressor activity"/>
    <property type="evidence" value="ECO:0007669"/>
    <property type="project" value="TreeGrafter"/>
</dbReference>
<dbReference type="InParanoid" id="A0A6P7IJW7"/>
<feature type="compositionally biased region" description="Basic and acidic residues" evidence="15">
    <location>
        <begin position="604"/>
        <end position="622"/>
    </location>
</feature>
<evidence type="ECO:0000256" key="1">
    <source>
        <dbReference type="ARBA" id="ARBA00004123"/>
    </source>
</evidence>
<evidence type="ECO:0000259" key="18">
    <source>
        <dbReference type="PROSITE" id="PS50812"/>
    </source>
</evidence>
<dbReference type="GO" id="GO:0005634">
    <property type="term" value="C:nucleus"/>
    <property type="evidence" value="ECO:0007669"/>
    <property type="project" value="UniProtKB-SubCell"/>
</dbReference>
<dbReference type="Gene3D" id="6.10.140.2220">
    <property type="match status" value="1"/>
</dbReference>
<dbReference type="InterPro" id="IPR002893">
    <property type="entry name" value="Znf_MYND"/>
</dbReference>
<dbReference type="SUPFAM" id="SSF144232">
    <property type="entry name" value="HIT/MYND zinc finger-like"/>
    <property type="match status" value="1"/>
</dbReference>
<evidence type="ECO:0000259" key="19">
    <source>
        <dbReference type="PROSITE" id="PS50865"/>
    </source>
</evidence>
<evidence type="ECO:0000313" key="21">
    <source>
        <dbReference type="RefSeq" id="XP_028265076.1"/>
    </source>
</evidence>
<feature type="compositionally biased region" description="Basic and acidic residues" evidence="15">
    <location>
        <begin position="757"/>
        <end position="767"/>
    </location>
</feature>
<feature type="compositionally biased region" description="Low complexity" evidence="15">
    <location>
        <begin position="1121"/>
        <end position="1135"/>
    </location>
</feature>
<evidence type="ECO:0000256" key="3">
    <source>
        <dbReference type="ARBA" id="ARBA00022454"/>
    </source>
</evidence>
<keyword evidence="10" id="KW-0804">Transcription</keyword>
<feature type="compositionally biased region" description="Polar residues" evidence="15">
    <location>
        <begin position="48"/>
        <end position="57"/>
    </location>
</feature>
<dbReference type="InterPro" id="IPR019786">
    <property type="entry name" value="Zinc_finger_PHD-type_CS"/>
</dbReference>
<dbReference type="SUPFAM" id="SSF63748">
    <property type="entry name" value="Tudor/PWWP/MBT"/>
    <property type="match status" value="1"/>
</dbReference>
<dbReference type="SUPFAM" id="SSF47370">
    <property type="entry name" value="Bromodomain"/>
    <property type="match status" value="1"/>
</dbReference>
<evidence type="ECO:0000256" key="4">
    <source>
        <dbReference type="ARBA" id="ARBA00022723"/>
    </source>
</evidence>
<feature type="compositionally biased region" description="Basic and acidic residues" evidence="15">
    <location>
        <begin position="630"/>
        <end position="661"/>
    </location>
</feature>
<keyword evidence="5 13" id="KW-0863">Zinc-finger</keyword>